<dbReference type="InterPro" id="IPR040911">
    <property type="entry name" value="Exostosin_GT47"/>
</dbReference>
<organism evidence="3 4">
    <name type="scientific">Chrysophaeum taylorii</name>
    <dbReference type="NCBI Taxonomy" id="2483200"/>
    <lineage>
        <taxon>Eukaryota</taxon>
        <taxon>Sar</taxon>
        <taxon>Stramenopiles</taxon>
        <taxon>Ochrophyta</taxon>
        <taxon>Pelagophyceae</taxon>
        <taxon>Pelagomonadales</taxon>
        <taxon>Pelagomonadaceae</taxon>
        <taxon>Chrysophaeum</taxon>
    </lineage>
</organism>
<dbReference type="InterPro" id="IPR004263">
    <property type="entry name" value="Exostosin"/>
</dbReference>
<dbReference type="Proteomes" id="UP001230188">
    <property type="component" value="Unassembled WGS sequence"/>
</dbReference>
<comment type="caution">
    <text evidence="3">The sequence shown here is derived from an EMBL/GenBank/DDBJ whole genome shotgun (WGS) entry which is preliminary data.</text>
</comment>
<keyword evidence="4" id="KW-1185">Reference proteome</keyword>
<dbReference type="PANTHER" id="PTHR11062">
    <property type="entry name" value="EXOSTOSIN HEPARAN SULFATE GLYCOSYLTRANSFERASE -RELATED"/>
    <property type="match status" value="1"/>
</dbReference>
<reference evidence="3" key="1">
    <citation type="submission" date="2023-01" db="EMBL/GenBank/DDBJ databases">
        <title>Metagenome sequencing of chrysophaentin producing Chrysophaeum taylorii.</title>
        <authorList>
            <person name="Davison J."/>
            <person name="Bewley C."/>
        </authorList>
    </citation>
    <scope>NUCLEOTIDE SEQUENCE</scope>
    <source>
        <strain evidence="3">NIES-1699</strain>
    </source>
</reference>
<accession>A0AAD7UL89</accession>
<comment type="similarity">
    <text evidence="1">Belongs to the glycosyltransferase 47 family.</text>
</comment>
<evidence type="ECO:0000259" key="2">
    <source>
        <dbReference type="Pfam" id="PF03016"/>
    </source>
</evidence>
<evidence type="ECO:0000313" key="3">
    <source>
        <dbReference type="EMBL" id="KAJ8610585.1"/>
    </source>
</evidence>
<gene>
    <name evidence="3" type="ORF">CTAYLR_007146</name>
</gene>
<dbReference type="EMBL" id="JAQMWT010000099">
    <property type="protein sequence ID" value="KAJ8610585.1"/>
    <property type="molecule type" value="Genomic_DNA"/>
</dbReference>
<name>A0AAD7UL89_9STRA</name>
<dbReference type="GO" id="GO:0016757">
    <property type="term" value="F:glycosyltransferase activity"/>
    <property type="evidence" value="ECO:0007669"/>
    <property type="project" value="InterPro"/>
</dbReference>
<dbReference type="Pfam" id="PF03016">
    <property type="entry name" value="Exostosin_GT47"/>
    <property type="match status" value="1"/>
</dbReference>
<dbReference type="PANTHER" id="PTHR11062:SF117">
    <property type="entry name" value="XYLOGLUCAN-SPECIFIC GALACTURONOSYLTRANSFERASE 1"/>
    <property type="match status" value="1"/>
</dbReference>
<evidence type="ECO:0000256" key="1">
    <source>
        <dbReference type="ARBA" id="ARBA00010271"/>
    </source>
</evidence>
<feature type="domain" description="Exostosin GT47" evidence="2">
    <location>
        <begin position="127"/>
        <end position="475"/>
    </location>
</feature>
<protein>
    <recommendedName>
        <fullName evidence="2">Exostosin GT47 domain-containing protein</fullName>
    </recommendedName>
</protein>
<dbReference type="AlphaFoldDB" id="A0AAD7UL89"/>
<sequence>MVIAELVLCGLVVAGDDESRDLRRWRASNRTGGVGSKSKAAWNHGVLEKWLLSHHDYWLDGDETLGAHWRHPDMPDGDVVWSARQRAAVRRALASDSNKVGKWWPLPRVFVYPYPSEFADPEKLSALNVSLKNGSRASFTRYFELTYGRSFSHESLEPTSDGATWTPPLYGVGDYRERGNTKQNTLCDDLEAKASGASGDELERLRGVGEAQCVSLVSSQHNLGVVVHRGLVTSYPNLVSKPEDAELFFIPDYFDTTRQFVKLEEYCRVAGPAWKKHLARFVSSDGVSYAERREMRDHFVVVARAWHSGDKKLDASGVSSPSFRRAKVGDCGYHAAWMPHRLQLEVQNPLVRACARAHPVPYASFLFWSDRVDWGRAWWQRKTQSPKPAPLIAAFFNEGETKDHVRTLLKHQCKDEPDACYMPPANVHGHFNRSGLEDAYRGATFSLQPPGVTAARKGIVDSILAGAVPVLLRGADNRDNDDDFAAHDQRDMWPWNWPGQGASCIAVTEADVKHRGVVSLLRKVDSDQLALMRAVLRRTAPGMAWPLDTWLAPSQVSNATTPRRRPNALELAMHHLGAVAKRSIADDKAATQKLGRHHKDAVARNEGHELGVCRAKQ</sequence>
<proteinExistence type="inferred from homology"/>
<evidence type="ECO:0000313" key="4">
    <source>
        <dbReference type="Proteomes" id="UP001230188"/>
    </source>
</evidence>